<organism evidence="6">
    <name type="scientific">marine sediment metagenome</name>
    <dbReference type="NCBI Taxonomy" id="412755"/>
    <lineage>
        <taxon>unclassified sequences</taxon>
        <taxon>metagenomes</taxon>
        <taxon>ecological metagenomes</taxon>
    </lineage>
</organism>
<protein>
    <recommendedName>
        <fullName evidence="5">Translocation and assembly module TamB C-terminal domain-containing protein</fullName>
    </recommendedName>
</protein>
<keyword evidence="3" id="KW-1133">Transmembrane helix</keyword>
<evidence type="ECO:0000256" key="3">
    <source>
        <dbReference type="ARBA" id="ARBA00022989"/>
    </source>
</evidence>
<keyword evidence="4" id="KW-0472">Membrane</keyword>
<accession>A0A0F9N1Y0</accession>
<name>A0A0F9N1Y0_9ZZZZ</name>
<feature type="non-terminal residue" evidence="6">
    <location>
        <position position="1"/>
    </location>
</feature>
<gene>
    <name evidence="6" type="ORF">LCGC14_1005250</name>
</gene>
<comment type="caution">
    <text evidence="6">The sequence shown here is derived from an EMBL/GenBank/DDBJ whole genome shotgun (WGS) entry which is preliminary data.</text>
</comment>
<evidence type="ECO:0000256" key="4">
    <source>
        <dbReference type="ARBA" id="ARBA00023136"/>
    </source>
</evidence>
<keyword evidence="2" id="KW-0812">Transmembrane</keyword>
<dbReference type="GO" id="GO:0097347">
    <property type="term" value="C:TAM protein secretion complex"/>
    <property type="evidence" value="ECO:0007669"/>
    <property type="project" value="TreeGrafter"/>
</dbReference>
<evidence type="ECO:0000256" key="1">
    <source>
        <dbReference type="ARBA" id="ARBA00004167"/>
    </source>
</evidence>
<dbReference type="InterPro" id="IPR007452">
    <property type="entry name" value="TamB_C"/>
</dbReference>
<evidence type="ECO:0000259" key="5">
    <source>
        <dbReference type="Pfam" id="PF04357"/>
    </source>
</evidence>
<dbReference type="GO" id="GO:0005886">
    <property type="term" value="C:plasma membrane"/>
    <property type="evidence" value="ECO:0007669"/>
    <property type="project" value="InterPro"/>
</dbReference>
<evidence type="ECO:0000256" key="2">
    <source>
        <dbReference type="ARBA" id="ARBA00022692"/>
    </source>
</evidence>
<evidence type="ECO:0000313" key="6">
    <source>
        <dbReference type="EMBL" id="KKN13540.1"/>
    </source>
</evidence>
<dbReference type="PANTHER" id="PTHR36985:SF1">
    <property type="entry name" value="TRANSLOCATION AND ASSEMBLY MODULE SUBUNIT TAMB"/>
    <property type="match status" value="1"/>
</dbReference>
<feature type="domain" description="Translocation and assembly module TamB C-terminal" evidence="5">
    <location>
        <begin position="200"/>
        <end position="522"/>
    </location>
</feature>
<dbReference type="GO" id="GO:0009306">
    <property type="term" value="P:protein secretion"/>
    <property type="evidence" value="ECO:0007669"/>
    <property type="project" value="InterPro"/>
</dbReference>
<dbReference type="PANTHER" id="PTHR36985">
    <property type="entry name" value="TRANSLOCATION AND ASSEMBLY MODULE SUBUNIT TAMB"/>
    <property type="match status" value="1"/>
</dbReference>
<sequence>LPVPSIAYRIDSFPAAALAPIFPETLRWQSSINGEVEFTSTDKGPKGRIALDAGEGRFELLLENEWQNLSYETLTAELDLKPDEADLSVRFSGPQLGKLSVDMTLDPTEEDRTIEGQFKLEGLDIALAGIFTGLEEVAGEINGEGKISGPLMKPLVNGKIALTNGRVVDPRLPLPIEEVAVTVLLDGYSANISGRIKSNARSEAQIEGEVDWQDAPGGEVHITGDRLPFSVEPYARLEVAPDLTIAFREGALRVEGRIEVPRGDIKIEGLPEQAVSVSDDEVIVGAEPEKPLVQSMDMDVTVVVGEDRVSFVAFGVTGDLEGTLRIGKDMDTRGTLQLVNGQYEAYGQELELRRARVLFVGSLAQPYLDIEAIRKVDAVVAGIRLSGPAQSPTTEVFANPDMPQSDALSYVILGRAPRGKTEDGQMSKAALSLGLTQVNKVTGQIGEGFGIRDLALEAEGSGDQTSVVASGYLSDELSIRYGVGIFEPISTVALRYDLGRFFYLEAASGLAASLDIFYTRDF</sequence>
<comment type="subcellular location">
    <subcellularLocation>
        <location evidence="1">Membrane</location>
        <topology evidence="1">Single-pass membrane protein</topology>
    </subcellularLocation>
</comment>
<proteinExistence type="predicted"/>
<reference evidence="6" key="1">
    <citation type="journal article" date="2015" name="Nature">
        <title>Complex archaea that bridge the gap between prokaryotes and eukaryotes.</title>
        <authorList>
            <person name="Spang A."/>
            <person name="Saw J.H."/>
            <person name="Jorgensen S.L."/>
            <person name="Zaremba-Niedzwiedzka K."/>
            <person name="Martijn J."/>
            <person name="Lind A.E."/>
            <person name="van Eijk R."/>
            <person name="Schleper C."/>
            <person name="Guy L."/>
            <person name="Ettema T.J."/>
        </authorList>
    </citation>
    <scope>NUCLEOTIDE SEQUENCE</scope>
</reference>
<dbReference type="EMBL" id="LAZR01003912">
    <property type="protein sequence ID" value="KKN13540.1"/>
    <property type="molecule type" value="Genomic_DNA"/>
</dbReference>
<dbReference type="Pfam" id="PF04357">
    <property type="entry name" value="TamB"/>
    <property type="match status" value="1"/>
</dbReference>
<dbReference type="AlphaFoldDB" id="A0A0F9N1Y0"/>